<accession>A0ABR2HI20</accession>
<dbReference type="EMBL" id="JAPFFF010000027">
    <property type="protein sequence ID" value="KAK8847866.1"/>
    <property type="molecule type" value="Genomic_DNA"/>
</dbReference>
<name>A0ABR2HI20_9EUKA</name>
<sequence length="109" mass="12628">MTDTYTQPPINPYEQNYTSSFQYRMPDSQQDNPQMSQPQDLPIYIVNNSNSNLVSQPLINSNESIDSFTDMRPAQNNQTENCETHPCVKIFVILELLCDIVGLLIYFFR</sequence>
<organism evidence="3 4">
    <name type="scientific">Tritrichomonas musculus</name>
    <dbReference type="NCBI Taxonomy" id="1915356"/>
    <lineage>
        <taxon>Eukaryota</taxon>
        <taxon>Metamonada</taxon>
        <taxon>Parabasalia</taxon>
        <taxon>Tritrichomonadida</taxon>
        <taxon>Tritrichomonadidae</taxon>
        <taxon>Tritrichomonas</taxon>
    </lineage>
</organism>
<evidence type="ECO:0000313" key="4">
    <source>
        <dbReference type="Proteomes" id="UP001470230"/>
    </source>
</evidence>
<dbReference type="Proteomes" id="UP001470230">
    <property type="component" value="Unassembled WGS sequence"/>
</dbReference>
<keyword evidence="4" id="KW-1185">Reference proteome</keyword>
<evidence type="ECO:0000313" key="3">
    <source>
        <dbReference type="EMBL" id="KAK8847866.1"/>
    </source>
</evidence>
<protein>
    <submittedName>
        <fullName evidence="3">Uncharacterized protein</fullName>
    </submittedName>
</protein>
<feature type="region of interest" description="Disordered" evidence="1">
    <location>
        <begin position="1"/>
        <end position="39"/>
    </location>
</feature>
<gene>
    <name evidence="3" type="ORF">M9Y10_018902</name>
</gene>
<evidence type="ECO:0000256" key="1">
    <source>
        <dbReference type="SAM" id="MobiDB-lite"/>
    </source>
</evidence>
<reference evidence="3 4" key="1">
    <citation type="submission" date="2024-04" db="EMBL/GenBank/DDBJ databases">
        <title>Tritrichomonas musculus Genome.</title>
        <authorList>
            <person name="Alves-Ferreira E."/>
            <person name="Grigg M."/>
            <person name="Lorenzi H."/>
            <person name="Galac M."/>
        </authorList>
    </citation>
    <scope>NUCLEOTIDE SEQUENCE [LARGE SCALE GENOMIC DNA]</scope>
    <source>
        <strain evidence="3 4">EAF2021</strain>
    </source>
</reference>
<evidence type="ECO:0000256" key="2">
    <source>
        <dbReference type="SAM" id="Phobius"/>
    </source>
</evidence>
<feature type="transmembrane region" description="Helical" evidence="2">
    <location>
        <begin position="90"/>
        <end position="108"/>
    </location>
</feature>
<proteinExistence type="predicted"/>
<comment type="caution">
    <text evidence="3">The sequence shown here is derived from an EMBL/GenBank/DDBJ whole genome shotgun (WGS) entry which is preliminary data.</text>
</comment>
<keyword evidence="2" id="KW-0812">Transmembrane</keyword>
<keyword evidence="2" id="KW-0472">Membrane</keyword>
<keyword evidence="2" id="KW-1133">Transmembrane helix</keyword>